<dbReference type="Pfam" id="PF00027">
    <property type="entry name" value="cNMP_binding"/>
    <property type="match status" value="1"/>
</dbReference>
<dbReference type="EMBL" id="WMBQ01000001">
    <property type="protein sequence ID" value="MTD93775.1"/>
    <property type="molecule type" value="Genomic_DNA"/>
</dbReference>
<organism evidence="3 4">
    <name type="scientific">Hyphomicrobium album</name>
    <dbReference type="NCBI Taxonomy" id="2665159"/>
    <lineage>
        <taxon>Bacteria</taxon>
        <taxon>Pseudomonadati</taxon>
        <taxon>Pseudomonadota</taxon>
        <taxon>Alphaproteobacteria</taxon>
        <taxon>Hyphomicrobiales</taxon>
        <taxon>Hyphomicrobiaceae</taxon>
        <taxon>Hyphomicrobium</taxon>
    </lineage>
</organism>
<keyword evidence="4" id="KW-1185">Reference proteome</keyword>
<sequence>MAWLSSVGVHGKSGLPSRLEPAFSSSPPVTAPPAETAPTPQLIEANAFVFKAGDPRTHLYRVETGAVCLYETGSGDRQSVIEFAFPGDYLGLGFLERQHLNGRALLESTITAFPIDALPDLVKNDPRAQVKLAQSVEREFEARRDELSSAGHRQPIERVAALLVTSARTNVQQGRPAEIIKDSWKCGFIADLLQLTLDDLSAILVDLERRGLIAAAGPDLRLTNIPALEAMADGIWPDNDHGTTPKLVTAYRAA</sequence>
<evidence type="ECO:0000259" key="2">
    <source>
        <dbReference type="PROSITE" id="PS50042"/>
    </source>
</evidence>
<dbReference type="InterPro" id="IPR000595">
    <property type="entry name" value="cNMP-bd_dom"/>
</dbReference>
<protein>
    <submittedName>
        <fullName evidence="3">Cyclic nucleotide-binding domain-containing protein</fullName>
    </submittedName>
</protein>
<evidence type="ECO:0000313" key="4">
    <source>
        <dbReference type="Proteomes" id="UP000440694"/>
    </source>
</evidence>
<reference evidence="3 4" key="1">
    <citation type="submission" date="2019-11" db="EMBL/GenBank/DDBJ databases">
        <title>Identification of a novel strain.</title>
        <authorList>
            <person name="Xu Q."/>
            <person name="Wang G."/>
        </authorList>
    </citation>
    <scope>NUCLEOTIDE SEQUENCE [LARGE SCALE GENOMIC DNA]</scope>
    <source>
        <strain evidence="4">xq</strain>
    </source>
</reference>
<accession>A0A6I3KE27</accession>
<evidence type="ECO:0000313" key="3">
    <source>
        <dbReference type="EMBL" id="MTD93775.1"/>
    </source>
</evidence>
<dbReference type="SUPFAM" id="SSF51206">
    <property type="entry name" value="cAMP-binding domain-like"/>
    <property type="match status" value="1"/>
</dbReference>
<dbReference type="Proteomes" id="UP000440694">
    <property type="component" value="Unassembled WGS sequence"/>
</dbReference>
<dbReference type="RefSeq" id="WP_154738283.1">
    <property type="nucleotide sequence ID" value="NZ_WMBQ01000001.1"/>
</dbReference>
<name>A0A6I3KE27_9HYPH</name>
<proteinExistence type="predicted"/>
<dbReference type="PROSITE" id="PS50042">
    <property type="entry name" value="CNMP_BINDING_3"/>
    <property type="match status" value="1"/>
</dbReference>
<comment type="caution">
    <text evidence="3">The sequence shown here is derived from an EMBL/GenBank/DDBJ whole genome shotgun (WGS) entry which is preliminary data.</text>
</comment>
<dbReference type="InterPro" id="IPR014710">
    <property type="entry name" value="RmlC-like_jellyroll"/>
</dbReference>
<dbReference type="SMART" id="SM00100">
    <property type="entry name" value="cNMP"/>
    <property type="match status" value="1"/>
</dbReference>
<dbReference type="SUPFAM" id="SSF46785">
    <property type="entry name" value="Winged helix' DNA-binding domain"/>
    <property type="match status" value="1"/>
</dbReference>
<dbReference type="InterPro" id="IPR018490">
    <property type="entry name" value="cNMP-bd_dom_sf"/>
</dbReference>
<feature type="region of interest" description="Disordered" evidence="1">
    <location>
        <begin position="1"/>
        <end position="37"/>
    </location>
</feature>
<feature type="compositionally biased region" description="Low complexity" evidence="1">
    <location>
        <begin position="21"/>
        <end position="37"/>
    </location>
</feature>
<dbReference type="AlphaFoldDB" id="A0A6I3KE27"/>
<gene>
    <name evidence="3" type="ORF">GIW81_05440</name>
</gene>
<dbReference type="CDD" id="cd00038">
    <property type="entry name" value="CAP_ED"/>
    <property type="match status" value="1"/>
</dbReference>
<feature type="domain" description="Cyclic nucleotide-binding" evidence="2">
    <location>
        <begin position="43"/>
        <end position="91"/>
    </location>
</feature>
<evidence type="ECO:0000256" key="1">
    <source>
        <dbReference type="SAM" id="MobiDB-lite"/>
    </source>
</evidence>
<dbReference type="Gene3D" id="2.60.120.10">
    <property type="entry name" value="Jelly Rolls"/>
    <property type="match status" value="1"/>
</dbReference>
<dbReference type="InterPro" id="IPR036390">
    <property type="entry name" value="WH_DNA-bd_sf"/>
</dbReference>